<evidence type="ECO:0000313" key="12">
    <source>
        <dbReference type="Proteomes" id="UP001059546"/>
    </source>
</evidence>
<dbReference type="InterPro" id="IPR007230">
    <property type="entry name" value="Nup98_auto-Pept-S59_dom"/>
</dbReference>
<evidence type="ECO:0000256" key="4">
    <source>
        <dbReference type="ARBA" id="ARBA00022816"/>
    </source>
</evidence>
<feature type="region of interest" description="Disordered" evidence="9">
    <location>
        <begin position="120"/>
        <end position="216"/>
    </location>
</feature>
<dbReference type="GO" id="GO:0003723">
    <property type="term" value="F:RNA binding"/>
    <property type="evidence" value="ECO:0007669"/>
    <property type="project" value="TreeGrafter"/>
</dbReference>
<dbReference type="GO" id="GO:0034398">
    <property type="term" value="P:telomere tethering at nuclear periphery"/>
    <property type="evidence" value="ECO:0007669"/>
    <property type="project" value="TreeGrafter"/>
</dbReference>
<comment type="similarity">
    <text evidence="2">Belongs to the nucleoporin GLFG family.</text>
</comment>
<dbReference type="Gene3D" id="3.30.1610.10">
    <property type="entry name" value="Peptidase S59, nucleoporin"/>
    <property type="match status" value="1"/>
</dbReference>
<evidence type="ECO:0000256" key="8">
    <source>
        <dbReference type="ARBA" id="ARBA00023242"/>
    </source>
</evidence>
<dbReference type="PROSITE" id="PS51434">
    <property type="entry name" value="NUP_C"/>
    <property type="match status" value="1"/>
</dbReference>
<feature type="compositionally biased region" description="Low complexity" evidence="9">
    <location>
        <begin position="86"/>
        <end position="99"/>
    </location>
</feature>
<feature type="compositionally biased region" description="Gly residues" evidence="9">
    <location>
        <begin position="67"/>
        <end position="85"/>
    </location>
</feature>
<reference evidence="11" key="1">
    <citation type="submission" date="2021-05" db="EMBL/GenBank/DDBJ databases">
        <title>Encephalitozoon hellem ATCC 50604 Complete Genome.</title>
        <authorList>
            <person name="Mascarenhas dos Santos A.C."/>
            <person name="Julian A.T."/>
            <person name="Pombert J.-F."/>
        </authorList>
    </citation>
    <scope>NUCLEOTIDE SEQUENCE</scope>
    <source>
        <strain evidence="11">ATCC 50604</strain>
    </source>
</reference>
<dbReference type="Pfam" id="PF04096">
    <property type="entry name" value="Nucleoporin2"/>
    <property type="match status" value="1"/>
</dbReference>
<keyword evidence="4" id="KW-0509">mRNA transport</keyword>
<keyword evidence="7" id="KW-0906">Nuclear pore complex</keyword>
<dbReference type="SUPFAM" id="SSF82215">
    <property type="entry name" value="C-terminal autoproteolytic domain of nucleoporin nup98"/>
    <property type="match status" value="1"/>
</dbReference>
<dbReference type="PANTHER" id="PTHR23198">
    <property type="entry name" value="NUCLEOPORIN"/>
    <property type="match status" value="1"/>
</dbReference>
<feature type="domain" description="Peptidase S59" evidence="10">
    <location>
        <begin position="473"/>
        <end position="617"/>
    </location>
</feature>
<feature type="compositionally biased region" description="Polar residues" evidence="9">
    <location>
        <begin position="120"/>
        <end position="200"/>
    </location>
</feature>
<keyword evidence="5" id="KW-0653">Protein transport</keyword>
<evidence type="ECO:0000256" key="2">
    <source>
        <dbReference type="ARBA" id="ARBA00008926"/>
    </source>
</evidence>
<evidence type="ECO:0000256" key="9">
    <source>
        <dbReference type="SAM" id="MobiDB-lite"/>
    </source>
</evidence>
<organism evidence="11 12">
    <name type="scientific">Encephalitozoon hellem</name>
    <name type="common">Microsporidian parasite</name>
    <dbReference type="NCBI Taxonomy" id="27973"/>
    <lineage>
        <taxon>Eukaryota</taxon>
        <taxon>Fungi</taxon>
        <taxon>Fungi incertae sedis</taxon>
        <taxon>Microsporidia</taxon>
        <taxon>Unikaryonidae</taxon>
        <taxon>Encephalitozoon</taxon>
    </lineage>
</organism>
<dbReference type="InterPro" id="IPR036903">
    <property type="entry name" value="Nup98_auto-Pept-S59_dom_sf"/>
</dbReference>
<sequence>MDQNNMNKFFNSSFFAQTPQKDSKQGQFPGMQQTSIFGQPQSGFGTTQNPFLQGSGGMKSNTFGTSTGFGGAPSFGSGGSSGTSGFGQPFSSQQQPSTSLARFGTTGTLGAGSNIFGSTSNALGSNQTQFGGPSSNPTFGVQQPSSTFGSGGQNVLQPFSSGASTSAQPSIWGQSTGSYNPFNSNQGSAFANDRNSTLNKTFPGLVGSNSGTRDHPYMQRKIREDNGGEVTLMHINGNESYMQKPVEELRAEDYTLGRKPITSGSVTEPKSTSGFGSSFGGAMSSSTINKPQGSSIFGATPSSNTFQPFVSTGNTKSQQETAAPSFGGITPQQPLFAPQNTPLSTSNQPFGSSVQTPSNTTGGNPFLTSAQQPQPGFGSVVMPQPSDSSNLSFMQMQAQTPSASMQQPFGNAGGSFGGCGQPSQQQTKIDPTDPFLLRDIKFEKTEKEHLPLSKVLPRPMFKEESKPRKISLSFRPPKPPAKEKIYTIPPIEDIKHMKEVHNLIIGFEDKGRIEYLDTVNASEITMTNIQSKIYFSKESVVVNDPVGVGLNRRARVYVEGVFPYSRSLGDYVKGEQKQFPLKGIQERFVYGLKNDTVKKFVGYEYERGTYVYDVNHF</sequence>
<dbReference type="EMBL" id="CP075148">
    <property type="protein sequence ID" value="UTX42567.1"/>
    <property type="molecule type" value="Genomic_DNA"/>
</dbReference>
<dbReference type="GO" id="GO:0008139">
    <property type="term" value="F:nuclear localization sequence binding"/>
    <property type="evidence" value="ECO:0007669"/>
    <property type="project" value="TreeGrafter"/>
</dbReference>
<evidence type="ECO:0000256" key="3">
    <source>
        <dbReference type="ARBA" id="ARBA00022448"/>
    </source>
</evidence>
<dbReference type="InterPro" id="IPR037665">
    <property type="entry name" value="Nucleoporin_S59-like"/>
</dbReference>
<dbReference type="AlphaFoldDB" id="A0A9Q9C4V1"/>
<proteinExistence type="inferred from homology"/>
<dbReference type="GO" id="GO:0006606">
    <property type="term" value="P:protein import into nucleus"/>
    <property type="evidence" value="ECO:0007669"/>
    <property type="project" value="TreeGrafter"/>
</dbReference>
<feature type="compositionally biased region" description="Polar residues" evidence="9">
    <location>
        <begin position="30"/>
        <end position="52"/>
    </location>
</feature>
<comment type="subcellular location">
    <subcellularLocation>
        <location evidence="1">Nucleus</location>
        <location evidence="1">Nuclear pore complex</location>
    </subcellularLocation>
</comment>
<dbReference type="GO" id="GO:0017056">
    <property type="term" value="F:structural constituent of nuclear pore"/>
    <property type="evidence" value="ECO:0007669"/>
    <property type="project" value="InterPro"/>
</dbReference>
<evidence type="ECO:0000256" key="6">
    <source>
        <dbReference type="ARBA" id="ARBA00023010"/>
    </source>
</evidence>
<dbReference type="PANTHER" id="PTHR23198:SF6">
    <property type="entry name" value="NUCLEAR PORE COMPLEX PROTEIN NUP98-NUP96"/>
    <property type="match status" value="1"/>
</dbReference>
<dbReference type="GO" id="GO:0051028">
    <property type="term" value="P:mRNA transport"/>
    <property type="evidence" value="ECO:0007669"/>
    <property type="project" value="UniProtKB-KW"/>
</dbReference>
<dbReference type="GO" id="GO:0044614">
    <property type="term" value="C:nuclear pore cytoplasmic filaments"/>
    <property type="evidence" value="ECO:0007669"/>
    <property type="project" value="TreeGrafter"/>
</dbReference>
<gene>
    <name evidence="11" type="ORF">GPU96_02g02770</name>
</gene>
<accession>A0A9Q9C4V1</accession>
<evidence type="ECO:0000256" key="7">
    <source>
        <dbReference type="ARBA" id="ARBA00023132"/>
    </source>
</evidence>
<evidence type="ECO:0000256" key="5">
    <source>
        <dbReference type="ARBA" id="ARBA00022927"/>
    </source>
</evidence>
<protein>
    <submittedName>
        <fullName evidence="11">Nucleoporin autopeptidase</fullName>
    </submittedName>
</protein>
<dbReference type="GO" id="GO:0006405">
    <property type="term" value="P:RNA export from nucleus"/>
    <property type="evidence" value="ECO:0007669"/>
    <property type="project" value="TreeGrafter"/>
</dbReference>
<keyword evidence="6" id="KW-0811">Translocation</keyword>
<dbReference type="GO" id="GO:0000973">
    <property type="term" value="P:post-transcriptional tethering of RNA polymerase II gene DNA at nuclear periphery"/>
    <property type="evidence" value="ECO:0007669"/>
    <property type="project" value="TreeGrafter"/>
</dbReference>
<feature type="compositionally biased region" description="Low complexity" evidence="9">
    <location>
        <begin position="1"/>
        <end position="15"/>
    </location>
</feature>
<keyword evidence="8" id="KW-0539">Nucleus</keyword>
<evidence type="ECO:0000259" key="10">
    <source>
        <dbReference type="PROSITE" id="PS51434"/>
    </source>
</evidence>
<name>A0A9Q9C4V1_ENCHE</name>
<evidence type="ECO:0000313" key="11">
    <source>
        <dbReference type="EMBL" id="UTX42567.1"/>
    </source>
</evidence>
<dbReference type="Proteomes" id="UP001059546">
    <property type="component" value="Chromosome II"/>
</dbReference>
<feature type="region of interest" description="Disordered" evidence="9">
    <location>
        <begin position="1"/>
        <end position="105"/>
    </location>
</feature>
<evidence type="ECO:0000256" key="1">
    <source>
        <dbReference type="ARBA" id="ARBA00004567"/>
    </source>
</evidence>
<keyword evidence="3" id="KW-0813">Transport</keyword>